<dbReference type="AlphaFoldDB" id="K8F987"/>
<evidence type="ECO:0000256" key="1">
    <source>
        <dbReference type="ARBA" id="ARBA00022741"/>
    </source>
</evidence>
<gene>
    <name evidence="4" type="ordered locus">Bathy10g02680</name>
</gene>
<feature type="region of interest" description="Disordered" evidence="3">
    <location>
        <begin position="214"/>
        <end position="237"/>
    </location>
</feature>
<evidence type="ECO:0000313" key="5">
    <source>
        <dbReference type="Proteomes" id="UP000198341"/>
    </source>
</evidence>
<dbReference type="Proteomes" id="UP000198341">
    <property type="component" value="Chromosome 10"/>
</dbReference>
<dbReference type="eggNOG" id="ENOG502SA2X">
    <property type="taxonomic scope" value="Eukaryota"/>
</dbReference>
<dbReference type="PANTHER" id="PTHR20873">
    <property type="entry name" value="L-SERYL-TRNA(SEC) KINASE"/>
    <property type="match status" value="1"/>
</dbReference>
<proteinExistence type="predicted"/>
<dbReference type="STRING" id="41875.K8F987"/>
<dbReference type="Pfam" id="PF08433">
    <property type="entry name" value="KTI12"/>
    <property type="match status" value="1"/>
</dbReference>
<dbReference type="InterPro" id="IPR052648">
    <property type="entry name" value="Ser-tRNA(Sec)_kinase"/>
</dbReference>
<dbReference type="KEGG" id="bpg:Bathy10g02680"/>
<dbReference type="GO" id="GO:0000049">
    <property type="term" value="F:tRNA binding"/>
    <property type="evidence" value="ECO:0007669"/>
    <property type="project" value="TreeGrafter"/>
</dbReference>
<dbReference type="GO" id="GO:0005524">
    <property type="term" value="F:ATP binding"/>
    <property type="evidence" value="ECO:0007669"/>
    <property type="project" value="UniProtKB-KW"/>
</dbReference>
<keyword evidence="1" id="KW-0547">Nucleotide-binding</keyword>
<dbReference type="GeneID" id="19013343"/>
<evidence type="ECO:0000313" key="4">
    <source>
        <dbReference type="EMBL" id="CCO18173.1"/>
    </source>
</evidence>
<dbReference type="InterPro" id="IPR027417">
    <property type="entry name" value="P-loop_NTPase"/>
</dbReference>
<dbReference type="RefSeq" id="XP_007510640.1">
    <property type="nucleotide sequence ID" value="XM_007510578.1"/>
</dbReference>
<dbReference type="GO" id="GO:0016301">
    <property type="term" value="F:kinase activity"/>
    <property type="evidence" value="ECO:0007669"/>
    <property type="project" value="TreeGrafter"/>
</dbReference>
<reference evidence="4 5" key="1">
    <citation type="submission" date="2011-10" db="EMBL/GenBank/DDBJ databases">
        <authorList>
            <person name="Genoscope - CEA"/>
        </authorList>
    </citation>
    <scope>NUCLEOTIDE SEQUENCE [LARGE SCALE GENOMIC DNA]</scope>
    <source>
        <strain evidence="4 5">RCC 1105</strain>
    </source>
</reference>
<dbReference type="PANTHER" id="PTHR20873:SF0">
    <property type="entry name" value="L-SERYL-TRNA(SEC) KINASE"/>
    <property type="match status" value="1"/>
</dbReference>
<evidence type="ECO:0000256" key="3">
    <source>
        <dbReference type="SAM" id="MobiDB-lite"/>
    </source>
</evidence>
<feature type="region of interest" description="Disordered" evidence="3">
    <location>
        <begin position="1"/>
        <end position="21"/>
    </location>
</feature>
<organism evidence="4 5">
    <name type="scientific">Bathycoccus prasinos</name>
    <dbReference type="NCBI Taxonomy" id="41875"/>
    <lineage>
        <taxon>Eukaryota</taxon>
        <taxon>Viridiplantae</taxon>
        <taxon>Chlorophyta</taxon>
        <taxon>Mamiellophyceae</taxon>
        <taxon>Mamiellales</taxon>
        <taxon>Bathycoccaceae</taxon>
        <taxon>Bathycoccus</taxon>
    </lineage>
</organism>
<keyword evidence="5" id="KW-1185">Reference proteome</keyword>
<dbReference type="SUPFAM" id="SSF52540">
    <property type="entry name" value="P-loop containing nucleoside triphosphate hydrolases"/>
    <property type="match status" value="1"/>
</dbReference>
<sequence>MDVFDDTLGLKNIPRSPQYNNNNTEHPNNCVLCFCGLPGSGKTTVSLELQKLCNLHGIPNARIRFDEYEKKEYEKLDTGENTTQLKGMKKKFEPESWKRARDACFRAVRDALDDADDGNEGGASGALVILDDTMHYKSMRREAYRYAREFRAAFIVVHVDVSEEECWMRNSRRDDGDVLKVPREAFERLAAAFDRPGKGGYDADEAFDKNYMVVKPPKKGSGGGSGSSNNTSSSNIEEEEKEYAAFCQSLLDEIYARWLTDETPRRKDELDLLKLKRERSATDRVITAANTVHDVDVQTRKLTTEFMKKISLSSSSKSGAAAPSSKVLAERVRRARLDALNLCREETKFDARKDQHVVKEENNNDDDDAEKYIGLFREMLKNIESSAVENNFE</sequence>
<dbReference type="EMBL" id="FO082269">
    <property type="protein sequence ID" value="CCO18173.1"/>
    <property type="molecule type" value="Genomic_DNA"/>
</dbReference>
<accession>K8F987</accession>
<dbReference type="Gene3D" id="3.40.50.300">
    <property type="entry name" value="P-loop containing nucleotide triphosphate hydrolases"/>
    <property type="match status" value="1"/>
</dbReference>
<evidence type="ECO:0000256" key="2">
    <source>
        <dbReference type="ARBA" id="ARBA00022840"/>
    </source>
</evidence>
<keyword evidence="2" id="KW-0067">ATP-binding</keyword>
<protein>
    <submittedName>
        <fullName evidence="4">Uncharacterized protein</fullName>
    </submittedName>
</protein>
<dbReference type="InterPro" id="IPR013641">
    <property type="entry name" value="KTI12/PSTK"/>
</dbReference>
<name>K8F987_9CHLO</name>